<keyword evidence="1" id="KW-0436">Ligase</keyword>
<proteinExistence type="predicted"/>
<comment type="caution">
    <text evidence="1">The sequence shown here is derived from an EMBL/GenBank/DDBJ whole genome shotgun (WGS) entry which is preliminary data.</text>
</comment>
<organism evidence="1 2">
    <name type="scientific">Nitrobacter winogradskyi</name>
    <name type="common">Nitrobacter agilis</name>
    <dbReference type="NCBI Taxonomy" id="913"/>
    <lineage>
        <taxon>Bacteria</taxon>
        <taxon>Pseudomonadati</taxon>
        <taxon>Pseudomonadota</taxon>
        <taxon>Alphaproteobacteria</taxon>
        <taxon>Hyphomicrobiales</taxon>
        <taxon>Nitrobacteraceae</taxon>
        <taxon>Nitrobacter</taxon>
    </lineage>
</organism>
<evidence type="ECO:0000313" key="1">
    <source>
        <dbReference type="EMBL" id="MCP1999458.1"/>
    </source>
</evidence>
<protein>
    <submittedName>
        <fullName evidence="1">tRNA(Ile)-lysidine synthase</fullName>
        <ecNumber evidence="1">6.3.4.19</ecNumber>
    </submittedName>
</protein>
<dbReference type="EC" id="6.3.4.19" evidence="1"/>
<evidence type="ECO:0000313" key="2">
    <source>
        <dbReference type="Proteomes" id="UP001205486"/>
    </source>
</evidence>
<dbReference type="EMBL" id="JALJZS010000002">
    <property type="protein sequence ID" value="MCP1999458.1"/>
    <property type="molecule type" value="Genomic_DNA"/>
</dbReference>
<gene>
    <name evidence="1" type="ORF">J2S34_001906</name>
</gene>
<name>A0ACC6AIZ5_NITWI</name>
<sequence length="371" mass="40230">MARTRSSARATKPSKAYAGSPIADTEAKGLFSDWKASRALVLAVSGGPDSVALMWLAARWRRAMRRGPDLVAVTVDHALRREAAREARQVKQLAKSLGIPHRTLRWTGPKPATGLPAAAREARYALLFKAARSLGASHVLTGHTLDDQAETVLMRISRGSGIAGLSAMSRETMRDGLVLVRPLLSVPKARLIATLKKAKIDYAEDPTNRDLGFTRPRLRALMPALAEEGCDARNLSRLASRLMRANTALELLVDGAERFLALQDAAAPRPGFRTEAFMVLSEEIKVRLLQRTIDRVGCEGPAELGKVETLLSALESAANDADSGRRVLLRRTLAGALVTLTSERISIEPAPPRRGSKGETDQRGGGRKYRP</sequence>
<keyword evidence="2" id="KW-1185">Reference proteome</keyword>
<reference evidence="1" key="1">
    <citation type="submission" date="2022-03" db="EMBL/GenBank/DDBJ databases">
        <title>Interactions between chemoautotrophic and heterotrophic bacteria.</title>
        <authorList>
            <person name="Santoro A."/>
        </authorList>
    </citation>
    <scope>NUCLEOTIDE SEQUENCE</scope>
    <source>
        <strain evidence="1">Nb-106</strain>
    </source>
</reference>
<accession>A0ACC6AIZ5</accession>
<dbReference type="Proteomes" id="UP001205486">
    <property type="component" value="Unassembled WGS sequence"/>
</dbReference>